<comment type="caution">
    <text evidence="1">The sequence shown here is derived from an EMBL/GenBank/DDBJ whole genome shotgun (WGS) entry which is preliminary data.</text>
</comment>
<gene>
    <name evidence="1" type="ORF">FNH08_34250</name>
</gene>
<protein>
    <submittedName>
        <fullName evidence="1">Uncharacterized protein</fullName>
    </submittedName>
</protein>
<accession>A0A5N8XRQ1</accession>
<name>A0A5N8XRQ1_9ACTN</name>
<keyword evidence="2" id="KW-1185">Reference proteome</keyword>
<organism evidence="1 2">
    <name type="scientific">Streptomyces spongiae</name>
    <dbReference type="NCBI Taxonomy" id="565072"/>
    <lineage>
        <taxon>Bacteria</taxon>
        <taxon>Bacillati</taxon>
        <taxon>Actinomycetota</taxon>
        <taxon>Actinomycetes</taxon>
        <taxon>Kitasatosporales</taxon>
        <taxon>Streptomycetaceae</taxon>
        <taxon>Streptomyces</taxon>
    </lineage>
</organism>
<evidence type="ECO:0000313" key="2">
    <source>
        <dbReference type="Proteomes" id="UP000400924"/>
    </source>
</evidence>
<sequence>VTGWSAGDGVRAELSPVLGLSDDLTGLTGYGDTLFVALARLTAEPDPVPLADTVTVRADGTGELTVRWREGTEVRVRLGDFQVDVGAGEPRRAG</sequence>
<evidence type="ECO:0000313" key="1">
    <source>
        <dbReference type="EMBL" id="MPY62024.1"/>
    </source>
</evidence>
<dbReference type="Proteomes" id="UP000400924">
    <property type="component" value="Unassembled WGS sequence"/>
</dbReference>
<dbReference type="EMBL" id="VJZC01000363">
    <property type="protein sequence ID" value="MPY62024.1"/>
    <property type="molecule type" value="Genomic_DNA"/>
</dbReference>
<dbReference type="AlphaFoldDB" id="A0A5N8XRQ1"/>
<proteinExistence type="predicted"/>
<feature type="non-terminal residue" evidence="1">
    <location>
        <position position="1"/>
    </location>
</feature>
<reference evidence="1 2" key="1">
    <citation type="submission" date="2019-07" db="EMBL/GenBank/DDBJ databases">
        <title>New species of Amycolatopsis and Streptomyces.</title>
        <authorList>
            <person name="Duangmal K."/>
            <person name="Teo W.F.A."/>
            <person name="Lipun K."/>
        </authorList>
    </citation>
    <scope>NUCLEOTIDE SEQUENCE [LARGE SCALE GENOMIC DNA]</scope>
    <source>
        <strain evidence="1 2">NBRC 106415</strain>
    </source>
</reference>